<dbReference type="AlphaFoldDB" id="A0A4Q0AI93"/>
<sequence>MGAAWRTIAHYRQAMKILMLGWELPPHNSGGLGVACYHLSKALAQEGASIDFVVPYSAKHENIDFMNIHAATKLSPLHKFGVGAYDHSFDIVSEPGSEVNDAKNIRGIQRHYVKYIERLVKKKRFDAIHAHDWLTMEAGIRAKQMTDAPLIVHVHATEFDRAGGNKGNPLIHEIEYQGLMIADRIVAVSDITRRIIIEKYGIPADKVEVIHNAIDVTSFDDGYEYDRRTYRYLEGLHGEGYTIISSVTRFTIQKGLEYLVRAFAKASEKNDRIALLLVGDGEQRDQLISLASELNISDKIFFTGFVRGKQWRDAYSVSDVFVLSSVSEPFGLAALEAAHHKTALILTKQSGVGEVLSNIFRYDFWDIDRLADQIVGIATSDALCSSLKDNVSSEYAKLSWQDVAKKCMAMYQKPRIGVFA</sequence>
<dbReference type="SUPFAM" id="SSF53756">
    <property type="entry name" value="UDP-Glycosyltransferase/glycogen phosphorylase"/>
    <property type="match status" value="1"/>
</dbReference>
<comment type="caution">
    <text evidence="3">The sequence shown here is derived from an EMBL/GenBank/DDBJ whole genome shotgun (WGS) entry which is preliminary data.</text>
</comment>
<dbReference type="PANTHER" id="PTHR45947">
    <property type="entry name" value="SULFOQUINOVOSYL TRANSFERASE SQD2"/>
    <property type="match status" value="1"/>
</dbReference>
<keyword evidence="4" id="KW-1185">Reference proteome</keyword>
<proteinExistence type="predicted"/>
<reference evidence="3" key="1">
    <citation type="submission" date="2019-01" db="EMBL/GenBank/DDBJ databases">
        <title>Genomic signatures and co-occurrence patterns of the ultra-small Saccharimodia (Patescibacteria phylum) suggest a symbiotic lifestyle.</title>
        <authorList>
            <person name="Lemos L."/>
            <person name="Medeiros J."/>
            <person name="Andreote F."/>
            <person name="Fernandes G."/>
            <person name="Varani A."/>
            <person name="Oliveira G."/>
            <person name="Pylro V."/>
        </authorList>
    </citation>
    <scope>NUCLEOTIDE SEQUENCE [LARGE SCALE GENOMIC DNA]</scope>
    <source>
        <strain evidence="3">AMD02</strain>
    </source>
</reference>
<organism evidence="3 4">
    <name type="scientific">Candidatus Microsaccharimonas sossegonensis</name>
    <dbReference type="NCBI Taxonomy" id="2506948"/>
    <lineage>
        <taxon>Bacteria</taxon>
        <taxon>Candidatus Saccharimonadota</taxon>
        <taxon>Candidatus Saccharimonadia</taxon>
        <taxon>Candidatus Saccharimonadales</taxon>
        <taxon>Candidatus Saccharimonadaceae</taxon>
        <taxon>Candidatus Microsaccharimonas</taxon>
    </lineage>
</organism>
<evidence type="ECO:0000259" key="1">
    <source>
        <dbReference type="Pfam" id="PF00534"/>
    </source>
</evidence>
<dbReference type="Pfam" id="PF13439">
    <property type="entry name" value="Glyco_transf_4"/>
    <property type="match status" value="1"/>
</dbReference>
<dbReference type="Pfam" id="PF00534">
    <property type="entry name" value="Glycos_transf_1"/>
    <property type="match status" value="1"/>
</dbReference>
<dbReference type="Proteomes" id="UP000289257">
    <property type="component" value="Unassembled WGS sequence"/>
</dbReference>
<dbReference type="EMBL" id="SCKX01000001">
    <property type="protein sequence ID" value="RWZ78760.1"/>
    <property type="molecule type" value="Genomic_DNA"/>
</dbReference>
<dbReference type="Gene3D" id="3.40.50.2000">
    <property type="entry name" value="Glycogen Phosphorylase B"/>
    <property type="match status" value="2"/>
</dbReference>
<dbReference type="GO" id="GO:0016757">
    <property type="term" value="F:glycosyltransferase activity"/>
    <property type="evidence" value="ECO:0007669"/>
    <property type="project" value="InterPro"/>
</dbReference>
<dbReference type="InterPro" id="IPR028098">
    <property type="entry name" value="Glyco_trans_4-like_N"/>
</dbReference>
<gene>
    <name evidence="3" type="ORF">EOT05_03360</name>
</gene>
<feature type="domain" description="Glycosyl transferase family 1" evidence="1">
    <location>
        <begin position="238"/>
        <end position="360"/>
    </location>
</feature>
<evidence type="ECO:0000313" key="4">
    <source>
        <dbReference type="Proteomes" id="UP000289257"/>
    </source>
</evidence>
<evidence type="ECO:0000313" key="3">
    <source>
        <dbReference type="EMBL" id="RWZ78760.1"/>
    </source>
</evidence>
<dbReference type="InterPro" id="IPR001296">
    <property type="entry name" value="Glyco_trans_1"/>
</dbReference>
<feature type="domain" description="Glycosyltransferase subfamily 4-like N-terminal" evidence="2">
    <location>
        <begin position="30"/>
        <end position="216"/>
    </location>
</feature>
<dbReference type="InterPro" id="IPR050194">
    <property type="entry name" value="Glycosyltransferase_grp1"/>
</dbReference>
<dbReference type="PANTHER" id="PTHR45947:SF3">
    <property type="entry name" value="SULFOQUINOVOSYL TRANSFERASE SQD2"/>
    <property type="match status" value="1"/>
</dbReference>
<accession>A0A4Q0AI93</accession>
<dbReference type="CDD" id="cd03801">
    <property type="entry name" value="GT4_PimA-like"/>
    <property type="match status" value="1"/>
</dbReference>
<protein>
    <submittedName>
        <fullName evidence="3">Glycosyltransferase family 1 protein</fullName>
    </submittedName>
</protein>
<evidence type="ECO:0000259" key="2">
    <source>
        <dbReference type="Pfam" id="PF13439"/>
    </source>
</evidence>
<name>A0A4Q0AI93_9BACT</name>